<dbReference type="InterPro" id="IPR003607">
    <property type="entry name" value="HD/PDEase_dom"/>
</dbReference>
<feature type="domain" description="HD/PDEase" evidence="1">
    <location>
        <begin position="33"/>
        <end position="141"/>
    </location>
</feature>
<protein>
    <submittedName>
        <fullName evidence="2">Bifunctional (P)ppGpp synthetase/guanosine-3',5'-bis(Diphosphate) 3'-pyrophosphohydrolase</fullName>
    </submittedName>
</protein>
<sequence>MSERTQDETVVLVAEAFDFACRHHTNQRRKGRREDPYVNHLAEVARLVARGTAGRDPVLVAAALLHDVVEDTDVTEAEIEQAFGEDVARLVMEVTDDRSLPQAQRRERQMEQAARISPRARIIRIADKISNMNDLSQSPSSEWPDETVKAYFNWAREVVDRCRGVCPRLEAEFDTTYGEGLVRLRRRAS</sequence>
<proteinExistence type="predicted"/>
<dbReference type="PANTHER" id="PTHR46246:SF1">
    <property type="entry name" value="GUANOSINE-3',5'-BIS(DIPHOSPHATE) 3'-PYROPHOSPHOHYDROLASE MESH1"/>
    <property type="match status" value="1"/>
</dbReference>
<keyword evidence="3" id="KW-1185">Reference proteome</keyword>
<reference evidence="2 3" key="1">
    <citation type="submission" date="2020-06" db="EMBL/GenBank/DDBJ databases">
        <title>Genome sequence of 2 isolates from Red Sea Mangroves.</title>
        <authorList>
            <person name="Sefrji F."/>
            <person name="Michoud G."/>
            <person name="Merlino G."/>
            <person name="Daffonchio D."/>
        </authorList>
    </citation>
    <scope>NUCLEOTIDE SEQUENCE [LARGE SCALE GENOMIC DNA]</scope>
    <source>
        <strain evidence="2 3">R1DC25</strain>
    </source>
</reference>
<evidence type="ECO:0000313" key="3">
    <source>
        <dbReference type="Proteomes" id="UP000593594"/>
    </source>
</evidence>
<dbReference type="PANTHER" id="PTHR46246">
    <property type="entry name" value="GUANOSINE-3',5'-BIS(DIPHOSPHATE) 3'-PYROPHOSPHOHYDROLASE MESH1"/>
    <property type="match status" value="1"/>
</dbReference>
<name>A0A7S8C0Z8_9HYPH</name>
<dbReference type="GO" id="GO:0008893">
    <property type="term" value="F:guanosine-3',5'-bis(diphosphate) 3'-diphosphatase activity"/>
    <property type="evidence" value="ECO:0007669"/>
    <property type="project" value="TreeGrafter"/>
</dbReference>
<accession>A0A7S8C0Z8</accession>
<dbReference type="Proteomes" id="UP000593594">
    <property type="component" value="Chromosome"/>
</dbReference>
<dbReference type="SUPFAM" id="SSF109604">
    <property type="entry name" value="HD-domain/PDEase-like"/>
    <property type="match status" value="1"/>
</dbReference>
<organism evidence="2 3">
    <name type="scientific">Kaustia mangrovi</name>
    <dbReference type="NCBI Taxonomy" id="2593653"/>
    <lineage>
        <taxon>Bacteria</taxon>
        <taxon>Pseudomonadati</taxon>
        <taxon>Pseudomonadota</taxon>
        <taxon>Alphaproteobacteria</taxon>
        <taxon>Hyphomicrobiales</taxon>
        <taxon>Parvibaculaceae</taxon>
        <taxon>Kaustia</taxon>
    </lineage>
</organism>
<gene>
    <name evidence="2" type="ORF">HW532_00125</name>
</gene>
<dbReference type="EMBL" id="CP058214">
    <property type="protein sequence ID" value="QPC41287.1"/>
    <property type="molecule type" value="Genomic_DNA"/>
</dbReference>
<dbReference type="SMART" id="SM00471">
    <property type="entry name" value="HDc"/>
    <property type="match status" value="1"/>
</dbReference>
<keyword evidence="2" id="KW-0378">Hydrolase</keyword>
<dbReference type="InterPro" id="IPR052194">
    <property type="entry name" value="MESH1"/>
</dbReference>
<dbReference type="Gene3D" id="1.10.3210.10">
    <property type="entry name" value="Hypothetical protein af1432"/>
    <property type="match status" value="1"/>
</dbReference>
<dbReference type="CDD" id="cd00077">
    <property type="entry name" value="HDc"/>
    <property type="match status" value="1"/>
</dbReference>
<dbReference type="Pfam" id="PF13328">
    <property type="entry name" value="HD_4"/>
    <property type="match status" value="1"/>
</dbReference>
<dbReference type="KEGG" id="kmn:HW532_00125"/>
<evidence type="ECO:0000313" key="2">
    <source>
        <dbReference type="EMBL" id="QPC41287.1"/>
    </source>
</evidence>
<dbReference type="RefSeq" id="WP_213162502.1">
    <property type="nucleotide sequence ID" value="NZ_CP058214.1"/>
</dbReference>
<evidence type="ECO:0000259" key="1">
    <source>
        <dbReference type="SMART" id="SM00471"/>
    </source>
</evidence>
<dbReference type="AlphaFoldDB" id="A0A7S8C0Z8"/>